<sequence length="79" mass="9592">MTLQNGIQPRKAHLIAEIKKFFSHFLLRKKMLRFKNRKNFEHNNLITPASLIKTQLFNNAMHFNIFFILLNRNRTKEEH</sequence>
<reference evidence="1 2" key="1">
    <citation type="journal article" date="2018" name="Sci. Rep.">
        <title>Genomic signatures of local adaptation to the degree of environmental predictability in rotifers.</title>
        <authorList>
            <person name="Franch-Gras L."/>
            <person name="Hahn C."/>
            <person name="Garcia-Roger E.M."/>
            <person name="Carmona M.J."/>
            <person name="Serra M."/>
            <person name="Gomez A."/>
        </authorList>
    </citation>
    <scope>NUCLEOTIDE SEQUENCE [LARGE SCALE GENOMIC DNA]</scope>
    <source>
        <strain evidence="1">HYR1</strain>
    </source>
</reference>
<protein>
    <submittedName>
        <fullName evidence="1">Uncharacterized protein</fullName>
    </submittedName>
</protein>
<organism evidence="1 2">
    <name type="scientific">Brachionus plicatilis</name>
    <name type="common">Marine rotifer</name>
    <name type="synonym">Brachionus muelleri</name>
    <dbReference type="NCBI Taxonomy" id="10195"/>
    <lineage>
        <taxon>Eukaryota</taxon>
        <taxon>Metazoa</taxon>
        <taxon>Spiralia</taxon>
        <taxon>Gnathifera</taxon>
        <taxon>Rotifera</taxon>
        <taxon>Eurotatoria</taxon>
        <taxon>Monogononta</taxon>
        <taxon>Pseudotrocha</taxon>
        <taxon>Ploima</taxon>
        <taxon>Brachionidae</taxon>
        <taxon>Brachionus</taxon>
    </lineage>
</organism>
<accession>A0A3M7RIN2</accession>
<dbReference type="Proteomes" id="UP000276133">
    <property type="component" value="Unassembled WGS sequence"/>
</dbReference>
<evidence type="ECO:0000313" key="1">
    <source>
        <dbReference type="EMBL" id="RNA23433.1"/>
    </source>
</evidence>
<name>A0A3M7RIN2_BRAPC</name>
<evidence type="ECO:0000313" key="2">
    <source>
        <dbReference type="Proteomes" id="UP000276133"/>
    </source>
</evidence>
<dbReference type="EMBL" id="REGN01003291">
    <property type="protein sequence ID" value="RNA23433.1"/>
    <property type="molecule type" value="Genomic_DNA"/>
</dbReference>
<gene>
    <name evidence="1" type="ORF">BpHYR1_052854</name>
</gene>
<dbReference type="AlphaFoldDB" id="A0A3M7RIN2"/>
<proteinExistence type="predicted"/>
<comment type="caution">
    <text evidence="1">The sequence shown here is derived from an EMBL/GenBank/DDBJ whole genome shotgun (WGS) entry which is preliminary data.</text>
</comment>
<keyword evidence="2" id="KW-1185">Reference proteome</keyword>